<protein>
    <submittedName>
        <fullName evidence="2">Uncharacterized protein</fullName>
    </submittedName>
</protein>
<keyword evidence="1" id="KW-1133">Transmembrane helix</keyword>
<accession>A0A538UDE3</accession>
<feature type="transmembrane region" description="Helical" evidence="1">
    <location>
        <begin position="154"/>
        <end position="174"/>
    </location>
</feature>
<dbReference type="Pfam" id="PF22765">
    <property type="entry name" value="DUF7010"/>
    <property type="match status" value="1"/>
</dbReference>
<feature type="transmembrane region" description="Helical" evidence="1">
    <location>
        <begin position="43"/>
        <end position="65"/>
    </location>
</feature>
<dbReference type="AlphaFoldDB" id="A0A538UDE3"/>
<organism evidence="2 3">
    <name type="scientific">Eiseniibacteriota bacterium</name>
    <dbReference type="NCBI Taxonomy" id="2212470"/>
    <lineage>
        <taxon>Bacteria</taxon>
        <taxon>Candidatus Eiseniibacteriota</taxon>
    </lineage>
</organism>
<evidence type="ECO:0000256" key="1">
    <source>
        <dbReference type="SAM" id="Phobius"/>
    </source>
</evidence>
<dbReference type="EMBL" id="VBPB01000030">
    <property type="protein sequence ID" value="TMQ73932.1"/>
    <property type="molecule type" value="Genomic_DNA"/>
</dbReference>
<keyword evidence="1" id="KW-0472">Membrane</keyword>
<reference evidence="2 3" key="1">
    <citation type="journal article" date="2019" name="Nat. Microbiol.">
        <title>Mediterranean grassland soil C-N compound turnover is dependent on rainfall and depth, and is mediated by genomically divergent microorganisms.</title>
        <authorList>
            <person name="Diamond S."/>
            <person name="Andeer P.F."/>
            <person name="Li Z."/>
            <person name="Crits-Christoph A."/>
            <person name="Burstein D."/>
            <person name="Anantharaman K."/>
            <person name="Lane K.R."/>
            <person name="Thomas B.C."/>
            <person name="Pan C."/>
            <person name="Northen T.R."/>
            <person name="Banfield J.F."/>
        </authorList>
    </citation>
    <scope>NUCLEOTIDE SEQUENCE [LARGE SCALE GENOMIC DNA]</scope>
    <source>
        <strain evidence="2">WS_11</strain>
    </source>
</reference>
<dbReference type="InterPro" id="IPR053824">
    <property type="entry name" value="DUF7010"/>
</dbReference>
<feature type="transmembrane region" description="Helical" evidence="1">
    <location>
        <begin position="12"/>
        <end position="37"/>
    </location>
</feature>
<evidence type="ECO:0000313" key="3">
    <source>
        <dbReference type="Proteomes" id="UP000319771"/>
    </source>
</evidence>
<comment type="caution">
    <text evidence="2">The sequence shown here is derived from an EMBL/GenBank/DDBJ whole genome shotgun (WGS) entry which is preliminary data.</text>
</comment>
<sequence length="187" mass="19478">MQVQDAQREVRSVYLGGSVGQFVSGALWLASAAIGTWGSRRSAILALVVGGMFIFPVTTLVLKAMGRRAALSRENPLGALATQIAFTVPLSLPLVGAAALHRIDWFYPATMIVVGAHYLPFTFLYGMGLFAVLAGVLISGGLCLGLYLHAGFTAGGWGTGLALCLFAVVCLIVGRRDAGPEAAPGVR</sequence>
<keyword evidence="1" id="KW-0812">Transmembrane</keyword>
<name>A0A538UDE3_UNCEI</name>
<gene>
    <name evidence="2" type="ORF">E6K81_02160</name>
</gene>
<feature type="transmembrane region" description="Helical" evidence="1">
    <location>
        <begin position="77"/>
        <end position="99"/>
    </location>
</feature>
<proteinExistence type="predicted"/>
<evidence type="ECO:0000313" key="2">
    <source>
        <dbReference type="EMBL" id="TMQ73932.1"/>
    </source>
</evidence>
<dbReference type="Proteomes" id="UP000319771">
    <property type="component" value="Unassembled WGS sequence"/>
</dbReference>
<feature type="transmembrane region" description="Helical" evidence="1">
    <location>
        <begin position="128"/>
        <end position="148"/>
    </location>
</feature>
<feature type="transmembrane region" description="Helical" evidence="1">
    <location>
        <begin position="105"/>
        <end position="121"/>
    </location>
</feature>